<dbReference type="HOGENOM" id="CLU_001880_0_1_1"/>
<dbReference type="InterPro" id="IPR000286">
    <property type="entry name" value="HDACs"/>
</dbReference>
<dbReference type="eggNOG" id="KOG1343">
    <property type="taxonomic scope" value="Eukaryota"/>
</dbReference>
<dbReference type="Gene3D" id="3.40.800.20">
    <property type="entry name" value="Histone deacetylase domain"/>
    <property type="match status" value="1"/>
</dbReference>
<feature type="domain" description="Histone deacetylase" evidence="2">
    <location>
        <begin position="216"/>
        <end position="548"/>
    </location>
</feature>
<dbReference type="PANTHER" id="PTHR47558">
    <property type="entry name" value="HISTONE DEACETYLASE HOS3"/>
    <property type="match status" value="1"/>
</dbReference>
<dbReference type="PANTHER" id="PTHR47558:SF1">
    <property type="entry name" value="HISTONE DEACETYLASE HOS3"/>
    <property type="match status" value="1"/>
</dbReference>
<dbReference type="SUPFAM" id="SSF52768">
    <property type="entry name" value="Arginase/deacetylase"/>
    <property type="match status" value="1"/>
</dbReference>
<dbReference type="AlphaFoldDB" id="M2MAH5"/>
<reference evidence="3 4" key="1">
    <citation type="journal article" date="2012" name="PLoS Pathog.">
        <title>Diverse lifestyles and strategies of plant pathogenesis encoded in the genomes of eighteen Dothideomycetes fungi.</title>
        <authorList>
            <person name="Ohm R.A."/>
            <person name="Feau N."/>
            <person name="Henrissat B."/>
            <person name="Schoch C.L."/>
            <person name="Horwitz B.A."/>
            <person name="Barry K.W."/>
            <person name="Condon B.J."/>
            <person name="Copeland A.C."/>
            <person name="Dhillon B."/>
            <person name="Glaser F."/>
            <person name="Hesse C.N."/>
            <person name="Kosti I."/>
            <person name="LaButti K."/>
            <person name="Lindquist E.A."/>
            <person name="Lucas S."/>
            <person name="Salamov A.A."/>
            <person name="Bradshaw R.E."/>
            <person name="Ciuffetti L."/>
            <person name="Hamelin R.C."/>
            <person name="Kema G.H.J."/>
            <person name="Lawrence C."/>
            <person name="Scott J.A."/>
            <person name="Spatafora J.W."/>
            <person name="Turgeon B.G."/>
            <person name="de Wit P.J.G.M."/>
            <person name="Zhong S."/>
            <person name="Goodwin S.B."/>
            <person name="Grigoriev I.V."/>
        </authorList>
    </citation>
    <scope>NUCLEOTIDE SEQUENCE [LARGE SCALE GENOMIC DNA]</scope>
    <source>
        <strain evidence="3 4">UAMH 10762</strain>
    </source>
</reference>
<evidence type="ECO:0000256" key="1">
    <source>
        <dbReference type="SAM" id="MobiDB-lite"/>
    </source>
</evidence>
<dbReference type="GO" id="GO:0004407">
    <property type="term" value="F:histone deacetylase activity"/>
    <property type="evidence" value="ECO:0007669"/>
    <property type="project" value="TreeGrafter"/>
</dbReference>
<feature type="region of interest" description="Disordered" evidence="1">
    <location>
        <begin position="915"/>
        <end position="962"/>
    </location>
</feature>
<organism evidence="3 4">
    <name type="scientific">Baudoinia panamericana (strain UAMH 10762)</name>
    <name type="common">Angels' share fungus</name>
    <name type="synonym">Baudoinia compniacensis (strain UAMH 10762)</name>
    <dbReference type="NCBI Taxonomy" id="717646"/>
    <lineage>
        <taxon>Eukaryota</taxon>
        <taxon>Fungi</taxon>
        <taxon>Dikarya</taxon>
        <taxon>Ascomycota</taxon>
        <taxon>Pezizomycotina</taxon>
        <taxon>Dothideomycetes</taxon>
        <taxon>Dothideomycetidae</taxon>
        <taxon>Mycosphaerellales</taxon>
        <taxon>Teratosphaeriaceae</taxon>
        <taxon>Baudoinia</taxon>
    </lineage>
</organism>
<gene>
    <name evidence="3" type="ORF">BAUCODRAFT_76228</name>
</gene>
<dbReference type="EMBL" id="KB445560">
    <property type="protein sequence ID" value="EMC93471.1"/>
    <property type="molecule type" value="Genomic_DNA"/>
</dbReference>
<feature type="compositionally biased region" description="Pro residues" evidence="1">
    <location>
        <begin position="1"/>
        <end position="12"/>
    </location>
</feature>
<dbReference type="InterPro" id="IPR023696">
    <property type="entry name" value="Ureohydrolase_dom_sf"/>
</dbReference>
<dbReference type="GO" id="GO:0005634">
    <property type="term" value="C:nucleus"/>
    <property type="evidence" value="ECO:0007669"/>
    <property type="project" value="TreeGrafter"/>
</dbReference>
<name>M2MAH5_BAUPA</name>
<evidence type="ECO:0000259" key="2">
    <source>
        <dbReference type="Pfam" id="PF00850"/>
    </source>
</evidence>
<feature type="compositionally biased region" description="Basic and acidic residues" evidence="1">
    <location>
        <begin position="917"/>
        <end position="933"/>
    </location>
</feature>
<keyword evidence="4" id="KW-1185">Reference proteome</keyword>
<sequence>MSSPVSPAPPTPHMTTPRRPSHPATSPLQQTSTFPQPPTLRRASSNMSLGQRPTPSPKLVRKSSRQSMTGQTEESEKRPTPKRSISNLIANLREAQATMESIDEPVPLTAAQLATAHFTQELLAHTQPDVHAETVVILHDACYAHRYSRLKATKSTLSMIVERPERIHASVLGASAAYVRLGEHYAGARNAPHPHRQQASPPPFKIRRTTRSVDIGSTYVTNVHGTAWMSELRELCNAAGDRLATGAKELERAATPNGQDKRKLHEGDLYLAPESLDAFQGALGGVADAVDAVFEPATPTKRAFVAIRPPGHHCSADYPSGFCWLNNVHVGIEYAAQTHGLTHAAILDFDLHHGDGSQAITWERNSKNNQKRLYPKPNSKARLGPDIGYYSLHDINSYPCEMGDDDKVQAASLCIENAHGQSIWNVHLQEWKTEEEFWRLYEGRYRMLLEKARDFLRHHTLRLHGEGRVPPKATVFISAGFDASEWEGAGMQRHKVNVPSEFYARFTRDVVELAQEEGTSCEGRVISVLEGGYSDRALCSGVLSHLSGLCASPPLPTHGMNTKDSASLDEMMNGLRIHGQTSSSPTTLSYDKTWWSPANLTALELKINPPLPPLQPKRVRTGPQPTYATPTESFAYKVVDPNKFARSISGTMREMPPPPPRPRTPPPPEVDWVVATQELSRLLIPTDRRTRSWTAEELGAGRTKKERQSAAPVLEGTGASASVDDAVGKPRQLRERKGKVLGAGAGAYVESAYSDGVESVRSVSRGSSSRRQTMHELPLTTNGGVNEEQQPLVRRVSRRLSGGSALSGVSDGLVSIDADPPPIPAVPVPTFAPAAMTNGNMRPPAVPALTGNGGAMQVKKTRAPPAAAKPKKPAGQAQHVPVPTSAPEPSPAANGGTVVNDLHELTSGLKRISLKVGSREEHDRKLKEKERDVAAAAAAERSARAKRAAETRRVNAAARKAA</sequence>
<dbReference type="OMA" id="MTHGLTH"/>
<feature type="region of interest" description="Disordered" evidence="1">
    <location>
        <begin position="763"/>
        <end position="785"/>
    </location>
</feature>
<accession>M2MAH5</accession>
<feature type="region of interest" description="Disordered" evidence="1">
    <location>
        <begin position="693"/>
        <end position="725"/>
    </location>
</feature>
<evidence type="ECO:0000313" key="3">
    <source>
        <dbReference type="EMBL" id="EMC93471.1"/>
    </source>
</evidence>
<dbReference type="STRING" id="717646.M2MAH5"/>
<dbReference type="RefSeq" id="XP_007679386.1">
    <property type="nucleotide sequence ID" value="XM_007681196.1"/>
</dbReference>
<proteinExistence type="predicted"/>
<dbReference type="KEGG" id="bcom:BAUCODRAFT_76228"/>
<feature type="region of interest" description="Disordered" evidence="1">
    <location>
        <begin position="1"/>
        <end position="84"/>
    </location>
</feature>
<dbReference type="GeneID" id="19117005"/>
<feature type="compositionally biased region" description="Polar residues" evidence="1">
    <location>
        <begin position="24"/>
        <end position="34"/>
    </location>
</feature>
<feature type="compositionally biased region" description="Basic and acidic residues" evidence="1">
    <location>
        <begin position="941"/>
        <end position="953"/>
    </location>
</feature>
<dbReference type="FunFam" id="3.40.800.20:FF:000011">
    <property type="entry name" value="Histone deacetylase HOS3"/>
    <property type="match status" value="1"/>
</dbReference>
<dbReference type="InterPro" id="IPR053244">
    <property type="entry name" value="HDAC_HD_type_1"/>
</dbReference>
<dbReference type="PRINTS" id="PR01270">
    <property type="entry name" value="HDASUPER"/>
</dbReference>
<dbReference type="Proteomes" id="UP000011761">
    <property type="component" value="Unassembled WGS sequence"/>
</dbReference>
<feature type="compositionally biased region" description="Polar residues" evidence="1">
    <location>
        <begin position="42"/>
        <end position="53"/>
    </location>
</feature>
<dbReference type="GO" id="GO:0010468">
    <property type="term" value="P:regulation of gene expression"/>
    <property type="evidence" value="ECO:0007669"/>
    <property type="project" value="UniProtKB-ARBA"/>
</dbReference>
<dbReference type="InterPro" id="IPR037138">
    <property type="entry name" value="His_deacetylse_dom_sf"/>
</dbReference>
<dbReference type="InterPro" id="IPR023801">
    <property type="entry name" value="His_deacetylse_dom"/>
</dbReference>
<dbReference type="Pfam" id="PF00850">
    <property type="entry name" value="Hist_deacetyl"/>
    <property type="match status" value="1"/>
</dbReference>
<protein>
    <recommendedName>
        <fullName evidence="2">Histone deacetylase domain-containing protein</fullName>
    </recommendedName>
</protein>
<feature type="region of interest" description="Disordered" evidence="1">
    <location>
        <begin position="860"/>
        <end position="898"/>
    </location>
</feature>
<feature type="non-terminal residue" evidence="3">
    <location>
        <position position="962"/>
    </location>
</feature>
<dbReference type="OrthoDB" id="5232919at2759"/>
<dbReference type="CDD" id="cd09998">
    <property type="entry name" value="HDAC_Hos3"/>
    <property type="match status" value="1"/>
</dbReference>
<evidence type="ECO:0000313" key="4">
    <source>
        <dbReference type="Proteomes" id="UP000011761"/>
    </source>
</evidence>